<dbReference type="Pfam" id="PF01035">
    <property type="entry name" value="DNA_binding_1"/>
    <property type="match status" value="1"/>
</dbReference>
<evidence type="ECO:0000256" key="1">
    <source>
        <dbReference type="ARBA" id="ARBA00022763"/>
    </source>
</evidence>
<dbReference type="EC" id="2.1.1.63" evidence="3"/>
<dbReference type="GO" id="GO:0003908">
    <property type="term" value="F:methylated-DNA-[protein]-cysteine S-methyltransferase activity"/>
    <property type="evidence" value="ECO:0007669"/>
    <property type="project" value="UniProtKB-EC"/>
</dbReference>
<dbReference type="GO" id="GO:0006281">
    <property type="term" value="P:DNA repair"/>
    <property type="evidence" value="ECO:0007669"/>
    <property type="project" value="InterPro"/>
</dbReference>
<name>A0A7Y9J8Q0_9PSEU</name>
<evidence type="ECO:0000313" key="3">
    <source>
        <dbReference type="EMBL" id="NYD39351.1"/>
    </source>
</evidence>
<gene>
    <name evidence="3" type="ORF">BJ983_005453</name>
</gene>
<dbReference type="Proteomes" id="UP000535890">
    <property type="component" value="Unassembled WGS sequence"/>
</dbReference>
<accession>A0A7Y9J8Q0</accession>
<evidence type="ECO:0000259" key="2">
    <source>
        <dbReference type="Pfam" id="PF01035"/>
    </source>
</evidence>
<dbReference type="Gene3D" id="1.10.10.10">
    <property type="entry name" value="Winged helix-like DNA-binding domain superfamily/Winged helix DNA-binding domain"/>
    <property type="match status" value="1"/>
</dbReference>
<proteinExistence type="predicted"/>
<dbReference type="SUPFAM" id="SSF46767">
    <property type="entry name" value="Methylated DNA-protein cysteine methyltransferase, C-terminal domain"/>
    <property type="match status" value="1"/>
</dbReference>
<organism evidence="3 4">
    <name type="scientific">Actinomycetospora corticicola</name>
    <dbReference type="NCBI Taxonomy" id="663602"/>
    <lineage>
        <taxon>Bacteria</taxon>
        <taxon>Bacillati</taxon>
        <taxon>Actinomycetota</taxon>
        <taxon>Actinomycetes</taxon>
        <taxon>Pseudonocardiales</taxon>
        <taxon>Pseudonocardiaceae</taxon>
        <taxon>Actinomycetospora</taxon>
    </lineage>
</organism>
<dbReference type="InterPro" id="IPR014048">
    <property type="entry name" value="MethylDNA_cys_MeTrfase_DNA-bd"/>
</dbReference>
<dbReference type="GO" id="GO:0032259">
    <property type="term" value="P:methylation"/>
    <property type="evidence" value="ECO:0007669"/>
    <property type="project" value="UniProtKB-KW"/>
</dbReference>
<protein>
    <submittedName>
        <fullName evidence="3">Methylated-DNA-[protein]-cysteine S-methyltransferase</fullName>
        <ecNumber evidence="3">2.1.1.63</ecNumber>
    </submittedName>
</protein>
<dbReference type="PANTHER" id="PTHR10815">
    <property type="entry name" value="METHYLATED-DNA--PROTEIN-CYSTEINE METHYLTRANSFERASE"/>
    <property type="match status" value="1"/>
</dbReference>
<dbReference type="AlphaFoldDB" id="A0A7Y9J8Q0"/>
<sequence>MIGSRSTLDTPFGPFTTVVDADGVVLAAGWTTEPEVRLLPLIHASLMPAEVVERDDLGAVTAAVRTWLAGDAAAAATVPVRQHGGVFMQELWARMREIPAGSPVSYAELATLAGRPLAPRGAGQACQTNAIGLFVPDHRVRKGDGSLGGYRWGIEVKAKLLEMEANWP</sequence>
<keyword evidence="3" id="KW-0808">Transferase</keyword>
<evidence type="ECO:0000313" key="4">
    <source>
        <dbReference type="Proteomes" id="UP000535890"/>
    </source>
</evidence>
<dbReference type="InterPro" id="IPR036217">
    <property type="entry name" value="MethylDNA_cys_MeTrfase_DNAb"/>
</dbReference>
<comment type="caution">
    <text evidence="3">The sequence shown here is derived from an EMBL/GenBank/DDBJ whole genome shotgun (WGS) entry which is preliminary data.</text>
</comment>
<dbReference type="InterPro" id="IPR036388">
    <property type="entry name" value="WH-like_DNA-bd_sf"/>
</dbReference>
<keyword evidence="1" id="KW-0227">DNA damage</keyword>
<dbReference type="EMBL" id="JACCBN010000001">
    <property type="protein sequence ID" value="NYD39351.1"/>
    <property type="molecule type" value="Genomic_DNA"/>
</dbReference>
<dbReference type="NCBIfam" id="TIGR00589">
    <property type="entry name" value="ogt"/>
    <property type="match status" value="1"/>
</dbReference>
<dbReference type="CDD" id="cd06445">
    <property type="entry name" value="ATase"/>
    <property type="match status" value="1"/>
</dbReference>
<dbReference type="RefSeq" id="WP_179796678.1">
    <property type="nucleotide sequence ID" value="NZ_BAABHP010000001.1"/>
</dbReference>
<keyword evidence="3" id="KW-0489">Methyltransferase</keyword>
<reference evidence="3 4" key="1">
    <citation type="submission" date="2020-07" db="EMBL/GenBank/DDBJ databases">
        <title>Sequencing the genomes of 1000 actinobacteria strains.</title>
        <authorList>
            <person name="Klenk H.-P."/>
        </authorList>
    </citation>
    <scope>NUCLEOTIDE SEQUENCE [LARGE SCALE GENOMIC DNA]</scope>
    <source>
        <strain evidence="3 4">DSM 45772</strain>
    </source>
</reference>
<dbReference type="PANTHER" id="PTHR10815:SF13">
    <property type="entry name" value="METHYLATED-DNA--PROTEIN-CYSTEINE METHYLTRANSFERASE"/>
    <property type="match status" value="1"/>
</dbReference>
<keyword evidence="4" id="KW-1185">Reference proteome</keyword>
<feature type="domain" description="Methylated-DNA-[protein]-cysteine S-methyltransferase DNA binding" evidence="2">
    <location>
        <begin position="87"/>
        <end position="165"/>
    </location>
</feature>